<comment type="caution">
    <text evidence="3">The sequence shown here is derived from an EMBL/GenBank/DDBJ whole genome shotgun (WGS) entry which is preliminary data.</text>
</comment>
<accession>A0AAN9BFL0</accession>
<dbReference type="Pfam" id="PF07707">
    <property type="entry name" value="BACK"/>
    <property type="match status" value="1"/>
</dbReference>
<gene>
    <name evidence="3" type="ORF">V1264_018967</name>
</gene>
<dbReference type="SMART" id="SM00875">
    <property type="entry name" value="BACK"/>
    <property type="match status" value="1"/>
</dbReference>
<protein>
    <recommendedName>
        <fullName evidence="2">BTB domain-containing protein</fullName>
    </recommendedName>
</protein>
<evidence type="ECO:0000256" key="1">
    <source>
        <dbReference type="SAM" id="MobiDB-lite"/>
    </source>
</evidence>
<feature type="domain" description="BTB" evidence="2">
    <location>
        <begin position="229"/>
        <end position="330"/>
    </location>
</feature>
<dbReference type="InterPro" id="IPR000210">
    <property type="entry name" value="BTB/POZ_dom"/>
</dbReference>
<reference evidence="3 4" key="1">
    <citation type="submission" date="2024-02" db="EMBL/GenBank/DDBJ databases">
        <title>Chromosome-scale genome assembly of the rough periwinkle Littorina saxatilis.</title>
        <authorList>
            <person name="De Jode A."/>
            <person name="Faria R."/>
            <person name="Formenti G."/>
            <person name="Sims Y."/>
            <person name="Smith T.P."/>
            <person name="Tracey A."/>
            <person name="Wood J.M.D."/>
            <person name="Zagrodzka Z.B."/>
            <person name="Johannesson K."/>
            <person name="Butlin R.K."/>
            <person name="Leder E.H."/>
        </authorList>
    </citation>
    <scope>NUCLEOTIDE SEQUENCE [LARGE SCALE GENOMIC DNA]</scope>
    <source>
        <strain evidence="3">Snail1</strain>
        <tissue evidence="3">Muscle</tissue>
    </source>
</reference>
<dbReference type="InterPro" id="IPR042345">
    <property type="entry name" value="Btbd7"/>
</dbReference>
<evidence type="ECO:0000313" key="4">
    <source>
        <dbReference type="Proteomes" id="UP001374579"/>
    </source>
</evidence>
<sequence>MGANTSLPDRSQSGSRSALARLYTGYGVPDTEVAMREKKKKASKFATLRKKLIRMRRHSRSQDYAKALREMISAWSVRDVAGLVQEYEAAAALKELHVAANFARPTARTLRQDLSTLYDCKFCTDVDLIYKGTCFPAHRAILASRSPFFRNLLSRYPEFGAQVPIKLKTPGVDLPLFSALLHYLYTDELNTKDLHLENGEILARLASEFGVPNALEHDLKTLLDSGDYSDALLVFSNEDHSDGLSASQGEGTAQATRTSKYEFPCHKAILAARSPFFRNLINRRAKSGEEATERALRAPSRIVLDESVIPRRYARVILGALYHDVVDMSSVMRGSTSMCSLSEIQAMVSTGKCHMTVVDEAMEVYQIGLFLDFQVLSQGCEDVMVDNLCVENVVSMRGWGREAHGSQWVARQAHHYLTEEFLQVAHSSVLHDLSKDYLKDILSSDFLQAGEVEVLSAVLKWGEHQLVRRIEEREPNLLTHTAHSVAKKGVKKRDLNDVELREIISDLLPLVRLDHVIPSNSDILSSAIKRGLISTPPSHMLGDDTPGQRIGAWTRMRNCGVFQKPRLFVPYYEEAKAVLEDMVVSAAQEQDTSGVRMLHMSAIPDTLYMVDEQHCSSAPYAVSPVSTVDIIAGTIPVPDRGTFLLMVQREQELEQSAVAQRSFALTCTDRRAARHQLQLRVVREVGLPDTATEVLQNAHFYYPASSSSSAQGSHPHLHPAMQHHPPALPHPHHPRLAQPLNLHSFASSSSSSHITQRSRSRVSCSGSISGGSGNGSVHSNISRDRSSSSVCGLGGGGRGGAGVDHGGGCGGVGAAPLATMQLDLMYHTSPSHRAKMSPTTASPTSSYSPLETETGSDGVMSDIMPDIAMATPSLGQLSLNDELQLDIGDGGSHGSHGSRGSSRQNTLYI</sequence>
<dbReference type="InterPro" id="IPR047934">
    <property type="entry name" value="BTBD7_BTB_POZ_first"/>
</dbReference>
<evidence type="ECO:0000259" key="2">
    <source>
        <dbReference type="PROSITE" id="PS50097"/>
    </source>
</evidence>
<feature type="region of interest" description="Disordered" evidence="1">
    <location>
        <begin position="885"/>
        <end position="909"/>
    </location>
</feature>
<dbReference type="PANTHER" id="PTHR16064">
    <property type="entry name" value="BTB POZ DOMAIN CONTAINING 7"/>
    <property type="match status" value="1"/>
</dbReference>
<dbReference type="EMBL" id="JBAMIC010000008">
    <property type="protein sequence ID" value="KAK7104211.1"/>
    <property type="molecule type" value="Genomic_DNA"/>
</dbReference>
<dbReference type="InterPro" id="IPR047936">
    <property type="entry name" value="BTBD7_BACK"/>
</dbReference>
<dbReference type="PROSITE" id="PS50097">
    <property type="entry name" value="BTB"/>
    <property type="match status" value="2"/>
</dbReference>
<dbReference type="SUPFAM" id="SSF54695">
    <property type="entry name" value="POZ domain"/>
    <property type="match status" value="2"/>
</dbReference>
<dbReference type="CDD" id="cd18283">
    <property type="entry name" value="BTB1_POZ_BTBD7"/>
    <property type="match status" value="1"/>
</dbReference>
<dbReference type="SMART" id="SM00225">
    <property type="entry name" value="BTB"/>
    <property type="match status" value="2"/>
</dbReference>
<dbReference type="InterPro" id="IPR011705">
    <property type="entry name" value="BACK"/>
</dbReference>
<name>A0AAN9BFL0_9CAEN</name>
<dbReference type="InterPro" id="IPR011333">
    <property type="entry name" value="SKP1/BTB/POZ_sf"/>
</dbReference>
<feature type="domain" description="BTB" evidence="2">
    <location>
        <begin position="124"/>
        <end position="193"/>
    </location>
</feature>
<dbReference type="Pfam" id="PF00651">
    <property type="entry name" value="BTB"/>
    <property type="match status" value="2"/>
</dbReference>
<proteinExistence type="predicted"/>
<evidence type="ECO:0000313" key="3">
    <source>
        <dbReference type="EMBL" id="KAK7104211.1"/>
    </source>
</evidence>
<dbReference type="Gene3D" id="3.30.710.10">
    <property type="entry name" value="Potassium Channel Kv1.1, Chain A"/>
    <property type="match status" value="2"/>
</dbReference>
<feature type="region of interest" description="Disordered" evidence="1">
    <location>
        <begin position="705"/>
        <end position="796"/>
    </location>
</feature>
<feature type="region of interest" description="Disordered" evidence="1">
    <location>
        <begin position="831"/>
        <end position="854"/>
    </location>
</feature>
<dbReference type="InterPro" id="IPR047935">
    <property type="entry name" value="BTBD7_BTB_POZ_second"/>
</dbReference>
<dbReference type="GO" id="GO:0061138">
    <property type="term" value="P:morphogenesis of a branching epithelium"/>
    <property type="evidence" value="ECO:0007669"/>
    <property type="project" value="InterPro"/>
</dbReference>
<dbReference type="Gene3D" id="1.25.40.420">
    <property type="match status" value="1"/>
</dbReference>
<organism evidence="3 4">
    <name type="scientific">Littorina saxatilis</name>
    <dbReference type="NCBI Taxonomy" id="31220"/>
    <lineage>
        <taxon>Eukaryota</taxon>
        <taxon>Metazoa</taxon>
        <taxon>Spiralia</taxon>
        <taxon>Lophotrochozoa</taxon>
        <taxon>Mollusca</taxon>
        <taxon>Gastropoda</taxon>
        <taxon>Caenogastropoda</taxon>
        <taxon>Littorinimorpha</taxon>
        <taxon>Littorinoidea</taxon>
        <taxon>Littorinidae</taxon>
        <taxon>Littorina</taxon>
    </lineage>
</organism>
<dbReference type="CDD" id="cd18489">
    <property type="entry name" value="BACK_BTBD7"/>
    <property type="match status" value="1"/>
</dbReference>
<keyword evidence="4" id="KW-1185">Reference proteome</keyword>
<feature type="compositionally biased region" description="Low complexity" evidence="1">
    <location>
        <begin position="837"/>
        <end position="849"/>
    </location>
</feature>
<feature type="compositionally biased region" description="Low complexity" evidence="1">
    <location>
        <begin position="736"/>
        <end position="767"/>
    </location>
</feature>
<dbReference type="PANTHER" id="PTHR16064:SF3">
    <property type="entry name" value="BTB_POZ DOMAIN-CONTAINING PROTEIN 7"/>
    <property type="match status" value="1"/>
</dbReference>
<dbReference type="AlphaFoldDB" id="A0AAN9BFL0"/>
<dbReference type="Proteomes" id="UP001374579">
    <property type="component" value="Unassembled WGS sequence"/>
</dbReference>
<dbReference type="CDD" id="cd18284">
    <property type="entry name" value="BTB2_POZ_BTBD7"/>
    <property type="match status" value="1"/>
</dbReference>